<dbReference type="Proteomes" id="UP001201980">
    <property type="component" value="Unassembled WGS sequence"/>
</dbReference>
<dbReference type="EMBL" id="JAKWBI020000173">
    <property type="protein sequence ID" value="KAJ2900404.1"/>
    <property type="molecule type" value="Genomic_DNA"/>
</dbReference>
<reference evidence="2" key="1">
    <citation type="submission" date="2022-07" db="EMBL/GenBank/DDBJ databases">
        <title>Draft genome sequence of Zalerion maritima ATCC 34329, a (micro)plastics degrading marine fungus.</title>
        <authorList>
            <person name="Paco A."/>
            <person name="Goncalves M.F.M."/>
            <person name="Rocha-Santos T.A.P."/>
            <person name="Alves A."/>
        </authorList>
    </citation>
    <scope>NUCLEOTIDE SEQUENCE</scope>
    <source>
        <strain evidence="2">ATCC 34329</strain>
    </source>
</reference>
<keyword evidence="3" id="KW-1185">Reference proteome</keyword>
<proteinExistence type="predicted"/>
<feature type="region of interest" description="Disordered" evidence="1">
    <location>
        <begin position="146"/>
        <end position="187"/>
    </location>
</feature>
<evidence type="ECO:0000256" key="1">
    <source>
        <dbReference type="SAM" id="MobiDB-lite"/>
    </source>
</evidence>
<feature type="compositionally biased region" description="Basic and acidic residues" evidence="1">
    <location>
        <begin position="155"/>
        <end position="165"/>
    </location>
</feature>
<organism evidence="2 3">
    <name type="scientific">Zalerion maritima</name>
    <dbReference type="NCBI Taxonomy" id="339359"/>
    <lineage>
        <taxon>Eukaryota</taxon>
        <taxon>Fungi</taxon>
        <taxon>Dikarya</taxon>
        <taxon>Ascomycota</taxon>
        <taxon>Pezizomycotina</taxon>
        <taxon>Sordariomycetes</taxon>
        <taxon>Lulworthiomycetidae</taxon>
        <taxon>Lulworthiales</taxon>
        <taxon>Lulworthiaceae</taxon>
        <taxon>Zalerion</taxon>
    </lineage>
</organism>
<sequence>MELRIINISGYPVTADLKIKAEEEIDVDLPNVCFAARVTLTYHDDGEHRHEVDYLIFQVSRRFIQRKVMVKGNLAVSIPYVKGNHSPTRGEHGGKSVNPGTVRVLWNARYNSARGRKGKEPWDRKHGDREIIFEVSLVEVVDGTEERVPAPSRWSKRETTRRPAQDKTSIAAMDSQPAHGAFDGRPARHGTVFQVFRWSERDGLVPVEDGDDGDDEDNHDSDSDYSP</sequence>
<evidence type="ECO:0000313" key="2">
    <source>
        <dbReference type="EMBL" id="KAJ2900404.1"/>
    </source>
</evidence>
<name>A0AAD5RNY3_9PEZI</name>
<feature type="compositionally biased region" description="Acidic residues" evidence="1">
    <location>
        <begin position="208"/>
        <end position="219"/>
    </location>
</feature>
<evidence type="ECO:0000313" key="3">
    <source>
        <dbReference type="Proteomes" id="UP001201980"/>
    </source>
</evidence>
<feature type="region of interest" description="Disordered" evidence="1">
    <location>
        <begin position="203"/>
        <end position="227"/>
    </location>
</feature>
<dbReference type="AlphaFoldDB" id="A0AAD5RNY3"/>
<gene>
    <name evidence="2" type="ORF">MKZ38_002461</name>
</gene>
<accession>A0AAD5RNY3</accession>
<comment type="caution">
    <text evidence="2">The sequence shown here is derived from an EMBL/GenBank/DDBJ whole genome shotgun (WGS) entry which is preliminary data.</text>
</comment>
<protein>
    <submittedName>
        <fullName evidence="2">Uncharacterized protein</fullName>
    </submittedName>
</protein>